<name>F0R9B6_PHOSB</name>
<dbReference type="KEGG" id="bsa:Bacsa_3716"/>
<proteinExistence type="predicted"/>
<reference evidence="1 2" key="2">
    <citation type="submission" date="2011-02" db="EMBL/GenBank/DDBJ databases">
        <title>The complete sequence of plasmid2 of Bacteroides salanitronis DSM 18170.</title>
        <authorList>
            <consortium name="US DOE Joint Genome Institute (JGI-PGF)"/>
            <person name="Lucas S."/>
            <person name="Copeland A."/>
            <person name="Lapidus A."/>
            <person name="Goodwin L."/>
            <person name="Pitluck S."/>
            <person name="Kyrpides N."/>
            <person name="Mavromatis K."/>
            <person name="Ivanova N."/>
            <person name="Mikhailova N."/>
            <person name="Teshima H."/>
            <person name="Misra M."/>
            <person name="Detter J.C."/>
            <person name="Han C."/>
            <person name="Larimer F."/>
            <person name="Land M."/>
            <person name="Hauser L."/>
            <person name="Markowitz V."/>
            <person name="Cheng J.-F."/>
            <person name="Hugenholtz P."/>
            <person name="Woyke T."/>
            <person name="Wu D."/>
            <person name="Gronow S."/>
            <person name="Wellnitz S."/>
            <person name="Brambilla E."/>
            <person name="Klenk H.-P."/>
            <person name="Eisen J.A."/>
        </authorList>
    </citation>
    <scope>NUCLEOTIDE SEQUENCE [LARGE SCALE GENOMIC DNA]</scope>
    <source>
        <strain evidence="1 2">DSM 18170</strain>
        <plasmid evidence="1 2">pBACSA02</plasmid>
    </source>
</reference>
<keyword evidence="2" id="KW-1185">Reference proteome</keyword>
<dbReference type="AlphaFoldDB" id="F0R9B6"/>
<sequence>MKELNKDEDLSITGGYFPPTEEQLEKLNPIERIIICW</sequence>
<keyword evidence="1" id="KW-0614">Plasmid</keyword>
<geneLocation type="plasmid" evidence="1 2">
    <name>pBACSA02</name>
</geneLocation>
<evidence type="ECO:0000313" key="2">
    <source>
        <dbReference type="Proteomes" id="UP000007486"/>
    </source>
</evidence>
<protein>
    <submittedName>
        <fullName evidence="1">Uncharacterized protein</fullName>
    </submittedName>
</protein>
<accession>F0R9B6</accession>
<dbReference type="EMBL" id="CP002532">
    <property type="protein sequence ID" value="ADY38237.1"/>
    <property type="molecule type" value="Genomic_DNA"/>
</dbReference>
<organism evidence="1 2">
    <name type="scientific">Phocaeicola salanitronis (strain DSM 18170 / JCM 13657 / CCUG 60908 / BL78)</name>
    <name type="common">Bacteroides salanitronis</name>
    <dbReference type="NCBI Taxonomy" id="667015"/>
    <lineage>
        <taxon>Bacteria</taxon>
        <taxon>Pseudomonadati</taxon>
        <taxon>Bacteroidota</taxon>
        <taxon>Bacteroidia</taxon>
        <taxon>Bacteroidales</taxon>
        <taxon>Bacteroidaceae</taxon>
        <taxon>Phocaeicola</taxon>
    </lineage>
</organism>
<reference evidence="2" key="1">
    <citation type="journal article" date="2011" name="Stand. Genomic Sci.">
        <title>Complete genome sequence of Bacteroides salanitronis type strain (BL78).</title>
        <authorList>
            <person name="Gronow S."/>
            <person name="Held B."/>
            <person name="Lucas S."/>
            <person name="Lapidus A."/>
            <person name="Del Rio T.G."/>
            <person name="Nolan M."/>
            <person name="Tice H."/>
            <person name="Deshpande S."/>
            <person name="Cheng J.F."/>
            <person name="Pitluck S."/>
            <person name="Liolios K."/>
            <person name="Pagani I."/>
            <person name="Ivanova N."/>
            <person name="Mavromatis K."/>
            <person name="Pati A."/>
            <person name="Tapia R."/>
            <person name="Han C."/>
            <person name="Goodwin L."/>
            <person name="Chen A."/>
            <person name="Palaniappan K."/>
            <person name="Land M."/>
            <person name="Hauser L."/>
            <person name="Chang Y.J."/>
            <person name="Jeffries C.D."/>
            <person name="Brambilla E.M."/>
            <person name="Rohde M."/>
            <person name="Goker M."/>
            <person name="Detter J.C."/>
            <person name="Woyke T."/>
            <person name="Bristow J."/>
            <person name="Markowitz V."/>
            <person name="Hugenholtz P."/>
            <person name="Kyrpides N.C."/>
            <person name="Klenk H.P."/>
            <person name="Eisen J.A."/>
        </authorList>
    </citation>
    <scope>NUCLEOTIDE SEQUENCE [LARGE SCALE GENOMIC DNA]</scope>
    <source>
        <strain evidence="2">DSM 18170</strain>
    </source>
</reference>
<gene>
    <name evidence="1" type="ordered locus">Bacsa_3716</name>
</gene>
<dbReference type="Proteomes" id="UP000007486">
    <property type="component" value="Plasmid pBACSA02"/>
</dbReference>
<evidence type="ECO:0000313" key="1">
    <source>
        <dbReference type="EMBL" id="ADY38237.1"/>
    </source>
</evidence>
<dbReference type="HOGENOM" id="CLU_3340319_0_0_10"/>